<dbReference type="InterPro" id="IPR002744">
    <property type="entry name" value="MIP18-like"/>
</dbReference>
<organism evidence="2 3">
    <name type="scientific">Vineibacter terrae</name>
    <dbReference type="NCBI Taxonomy" id="2586908"/>
    <lineage>
        <taxon>Bacteria</taxon>
        <taxon>Pseudomonadati</taxon>
        <taxon>Pseudomonadota</taxon>
        <taxon>Alphaproteobacteria</taxon>
        <taxon>Hyphomicrobiales</taxon>
        <taxon>Vineibacter</taxon>
    </lineage>
</organism>
<dbReference type="AlphaFoldDB" id="A0A5C8PI93"/>
<dbReference type="SUPFAM" id="SSF117916">
    <property type="entry name" value="Fe-S cluster assembly (FSCA) domain-like"/>
    <property type="match status" value="1"/>
</dbReference>
<dbReference type="RefSeq" id="WP_147848932.1">
    <property type="nucleotide sequence ID" value="NZ_VDUZ01000025.1"/>
</dbReference>
<dbReference type="EMBL" id="VDUZ01000025">
    <property type="protein sequence ID" value="TXL73410.1"/>
    <property type="molecule type" value="Genomic_DNA"/>
</dbReference>
<reference evidence="2 3" key="1">
    <citation type="submission" date="2019-06" db="EMBL/GenBank/DDBJ databases">
        <title>New taxonomy in bacterial strain CC-CFT640, isolated from vineyard.</title>
        <authorList>
            <person name="Lin S.-Y."/>
            <person name="Tsai C.-F."/>
            <person name="Young C.-C."/>
        </authorList>
    </citation>
    <scope>NUCLEOTIDE SEQUENCE [LARGE SCALE GENOMIC DNA]</scope>
    <source>
        <strain evidence="2 3">CC-CFT640</strain>
    </source>
</reference>
<gene>
    <name evidence="2" type="ORF">FHP25_20970</name>
</gene>
<dbReference type="PANTHER" id="PTHR42831:SF1">
    <property type="entry name" value="FE-S PROTEIN MATURATION AUXILIARY FACTOR YITW"/>
    <property type="match status" value="1"/>
</dbReference>
<proteinExistence type="predicted"/>
<accession>A0A5C8PI93</accession>
<keyword evidence="3" id="KW-1185">Reference proteome</keyword>
<dbReference type="Pfam" id="PF01883">
    <property type="entry name" value="FeS_assembly_P"/>
    <property type="match status" value="1"/>
</dbReference>
<dbReference type="OrthoDB" id="9805360at2"/>
<evidence type="ECO:0000313" key="3">
    <source>
        <dbReference type="Proteomes" id="UP000321638"/>
    </source>
</evidence>
<dbReference type="Proteomes" id="UP000321638">
    <property type="component" value="Unassembled WGS sequence"/>
</dbReference>
<evidence type="ECO:0000259" key="1">
    <source>
        <dbReference type="Pfam" id="PF01883"/>
    </source>
</evidence>
<protein>
    <submittedName>
        <fullName evidence="2">Metal-sulfur cluster assembly factor</fullName>
    </submittedName>
</protein>
<feature type="domain" description="MIP18 family-like" evidence="1">
    <location>
        <begin position="10"/>
        <end position="81"/>
    </location>
</feature>
<name>A0A5C8PI93_9HYPH</name>
<dbReference type="Gene3D" id="3.30.300.130">
    <property type="entry name" value="Fe-S cluster assembly (FSCA)"/>
    <property type="match status" value="1"/>
</dbReference>
<sequence length="110" mass="11698">MTTATVALDEQVKEALRLVIDPELGYNIVDLGLVYDVAIADSGVANITMTTTTRGCPATSYLQAGARDAARSVQGIESVDVTLTYEPPWTPQMMSVEAKRHLGIADGGGW</sequence>
<evidence type="ECO:0000313" key="2">
    <source>
        <dbReference type="EMBL" id="TXL73410.1"/>
    </source>
</evidence>
<dbReference type="PANTHER" id="PTHR42831">
    <property type="entry name" value="FE-S PROTEIN MATURATION AUXILIARY FACTOR YITW"/>
    <property type="match status" value="1"/>
</dbReference>
<comment type="caution">
    <text evidence="2">The sequence shown here is derived from an EMBL/GenBank/DDBJ whole genome shotgun (WGS) entry which is preliminary data.</text>
</comment>
<dbReference type="InterPro" id="IPR034904">
    <property type="entry name" value="FSCA_dom_sf"/>
</dbReference>
<dbReference type="InterPro" id="IPR052339">
    <property type="entry name" value="Fe-S_Maturation_MIP18"/>
</dbReference>